<protein>
    <recommendedName>
        <fullName evidence="1">N-acetyltransferase domain-containing protein</fullName>
    </recommendedName>
</protein>
<dbReference type="CDD" id="cd04301">
    <property type="entry name" value="NAT_SF"/>
    <property type="match status" value="1"/>
</dbReference>
<reference evidence="2" key="1">
    <citation type="submission" date="2023-08" db="EMBL/GenBank/DDBJ databases">
        <title>Black Yeasts Isolated from many extreme environments.</title>
        <authorList>
            <person name="Coleine C."/>
            <person name="Stajich J.E."/>
            <person name="Selbmann L."/>
        </authorList>
    </citation>
    <scope>NUCLEOTIDE SEQUENCE</scope>
    <source>
        <strain evidence="2">CCFEE 5810</strain>
    </source>
</reference>
<dbReference type="InterPro" id="IPR000182">
    <property type="entry name" value="GNAT_dom"/>
</dbReference>
<evidence type="ECO:0000313" key="3">
    <source>
        <dbReference type="Proteomes" id="UP001310594"/>
    </source>
</evidence>
<dbReference type="EMBL" id="JAVRQU010000021">
    <property type="protein sequence ID" value="KAK5691566.1"/>
    <property type="molecule type" value="Genomic_DNA"/>
</dbReference>
<dbReference type="InterPro" id="IPR016181">
    <property type="entry name" value="Acyl_CoA_acyltransferase"/>
</dbReference>
<dbReference type="Pfam" id="PF00583">
    <property type="entry name" value="Acetyltransf_1"/>
    <property type="match status" value="1"/>
</dbReference>
<evidence type="ECO:0000313" key="2">
    <source>
        <dbReference type="EMBL" id="KAK5691566.1"/>
    </source>
</evidence>
<accession>A0AAN7VYR2</accession>
<gene>
    <name evidence="2" type="ORF">LTR97_011560</name>
</gene>
<dbReference type="PANTHER" id="PTHR42791:SF1">
    <property type="entry name" value="N-ACETYLTRANSFERASE DOMAIN-CONTAINING PROTEIN"/>
    <property type="match status" value="1"/>
</dbReference>
<proteinExistence type="predicted"/>
<dbReference type="PROSITE" id="PS51186">
    <property type="entry name" value="GNAT"/>
    <property type="match status" value="1"/>
</dbReference>
<dbReference type="PANTHER" id="PTHR42791">
    <property type="entry name" value="GNAT FAMILY ACETYLTRANSFERASE"/>
    <property type="match status" value="1"/>
</dbReference>
<organism evidence="2 3">
    <name type="scientific">Elasticomyces elasticus</name>
    <dbReference type="NCBI Taxonomy" id="574655"/>
    <lineage>
        <taxon>Eukaryota</taxon>
        <taxon>Fungi</taxon>
        <taxon>Dikarya</taxon>
        <taxon>Ascomycota</taxon>
        <taxon>Pezizomycotina</taxon>
        <taxon>Dothideomycetes</taxon>
        <taxon>Dothideomycetidae</taxon>
        <taxon>Mycosphaerellales</taxon>
        <taxon>Teratosphaeriaceae</taxon>
        <taxon>Elasticomyces</taxon>
    </lineage>
</organism>
<dbReference type="SUPFAM" id="SSF55729">
    <property type="entry name" value="Acyl-CoA N-acyltransferases (Nat)"/>
    <property type="match status" value="1"/>
</dbReference>
<dbReference type="AlphaFoldDB" id="A0AAN7VYR2"/>
<sequence length="224" mass="24942">MDENKIAVGGEDSVHQASNLYKDAFQDDPVIAYLCGLPIDARHEYLYDYFTGLTTAAALNGGIFEHAADWSACQILLPPGKRVDNPWTLIPAGVFGVLWKLGIEGCRRMLLEYEPLTDAARRKALGDQKDFYYVFFVATKAEARGRGLCSALIKSAQDRAAKSEFPVWIEATTERAWKLYEKMGFKTVSTITLGKGKVNLDGLERKGGDGVPVWMMIWWPPKTA</sequence>
<feature type="domain" description="N-acetyltransferase" evidence="1">
    <location>
        <begin position="133"/>
        <end position="220"/>
    </location>
</feature>
<dbReference type="InterPro" id="IPR052523">
    <property type="entry name" value="Trichothecene_AcTrans"/>
</dbReference>
<comment type="caution">
    <text evidence="2">The sequence shown here is derived from an EMBL/GenBank/DDBJ whole genome shotgun (WGS) entry which is preliminary data.</text>
</comment>
<dbReference type="GO" id="GO:0016747">
    <property type="term" value="F:acyltransferase activity, transferring groups other than amino-acyl groups"/>
    <property type="evidence" value="ECO:0007669"/>
    <property type="project" value="InterPro"/>
</dbReference>
<evidence type="ECO:0000259" key="1">
    <source>
        <dbReference type="PROSITE" id="PS51186"/>
    </source>
</evidence>
<dbReference type="Proteomes" id="UP001310594">
    <property type="component" value="Unassembled WGS sequence"/>
</dbReference>
<name>A0AAN7VYR2_9PEZI</name>
<dbReference type="Gene3D" id="3.40.630.30">
    <property type="match status" value="1"/>
</dbReference>